<dbReference type="PANTHER" id="PTHR30193:SF37">
    <property type="entry name" value="INNER MEMBRANE ABC TRANSPORTER PERMEASE PROTEIN YCJO"/>
    <property type="match status" value="1"/>
</dbReference>
<feature type="transmembrane region" description="Helical" evidence="7">
    <location>
        <begin position="132"/>
        <end position="152"/>
    </location>
</feature>
<dbReference type="RefSeq" id="WP_137684000.1">
    <property type="nucleotide sequence ID" value="NZ_BIXZ01000003.1"/>
</dbReference>
<comment type="subcellular location">
    <subcellularLocation>
        <location evidence="1 7">Cell membrane</location>
        <topology evidence="1 7">Multi-pass membrane protein</topology>
    </subcellularLocation>
</comment>
<dbReference type="AlphaFoldDB" id="A0A4C2EJ51"/>
<evidence type="ECO:0000256" key="4">
    <source>
        <dbReference type="ARBA" id="ARBA00022692"/>
    </source>
</evidence>
<dbReference type="Pfam" id="PF00528">
    <property type="entry name" value="BPD_transp_1"/>
    <property type="match status" value="1"/>
</dbReference>
<dbReference type="InterPro" id="IPR000515">
    <property type="entry name" value="MetI-like"/>
</dbReference>
<gene>
    <name evidence="9" type="ORF">Harman_23470</name>
</gene>
<comment type="similarity">
    <text evidence="7">Belongs to the binding-protein-dependent transport system permease family.</text>
</comment>
<keyword evidence="5 7" id="KW-1133">Transmembrane helix</keyword>
<dbReference type="OrthoDB" id="45815at2157"/>
<dbReference type="GO" id="GO:0005886">
    <property type="term" value="C:plasma membrane"/>
    <property type="evidence" value="ECO:0007669"/>
    <property type="project" value="UniProtKB-SubCell"/>
</dbReference>
<feature type="domain" description="ABC transmembrane type-1" evidence="8">
    <location>
        <begin position="95"/>
        <end position="310"/>
    </location>
</feature>
<accession>A0A4C2EJ51</accession>
<dbReference type="SUPFAM" id="SSF161098">
    <property type="entry name" value="MetI-like"/>
    <property type="match status" value="1"/>
</dbReference>
<evidence type="ECO:0000313" key="9">
    <source>
        <dbReference type="EMBL" id="GCF14412.1"/>
    </source>
</evidence>
<evidence type="ECO:0000256" key="3">
    <source>
        <dbReference type="ARBA" id="ARBA00022475"/>
    </source>
</evidence>
<feature type="transmembrane region" description="Helical" evidence="7">
    <location>
        <begin position="38"/>
        <end position="64"/>
    </location>
</feature>
<dbReference type="PANTHER" id="PTHR30193">
    <property type="entry name" value="ABC TRANSPORTER PERMEASE PROTEIN"/>
    <property type="match status" value="1"/>
</dbReference>
<keyword evidence="6 7" id="KW-0472">Membrane</keyword>
<dbReference type="EMBL" id="BIXZ01000003">
    <property type="protein sequence ID" value="GCF14412.1"/>
    <property type="molecule type" value="Genomic_DNA"/>
</dbReference>
<keyword evidence="2 7" id="KW-0813">Transport</keyword>
<feature type="transmembrane region" description="Helical" evidence="7">
    <location>
        <begin position="188"/>
        <end position="211"/>
    </location>
</feature>
<dbReference type="GO" id="GO:0055085">
    <property type="term" value="P:transmembrane transport"/>
    <property type="evidence" value="ECO:0007669"/>
    <property type="project" value="InterPro"/>
</dbReference>
<comment type="caution">
    <text evidence="9">The sequence shown here is derived from an EMBL/GenBank/DDBJ whole genome shotgun (WGS) entry which is preliminary data.</text>
</comment>
<dbReference type="InterPro" id="IPR051393">
    <property type="entry name" value="ABC_transporter_permease"/>
</dbReference>
<keyword evidence="4 7" id="KW-0812">Transmembrane</keyword>
<dbReference type="InterPro" id="IPR035906">
    <property type="entry name" value="MetI-like_sf"/>
</dbReference>
<evidence type="ECO:0000256" key="5">
    <source>
        <dbReference type="ARBA" id="ARBA00022989"/>
    </source>
</evidence>
<reference evidence="9 10" key="1">
    <citation type="submission" date="2019-02" db="EMBL/GenBank/DDBJ databases">
        <title>Haloarcula mannanilyticum sp. nov., a mannan degrading haloarchaeon isolated from commercial salt.</title>
        <authorList>
            <person name="Enomoto S."/>
            <person name="Shimane Y."/>
            <person name="Kamekura M."/>
            <person name="Ito T."/>
            <person name="Moriya O."/>
            <person name="Ihara K."/>
            <person name="Takahashi-Ando N."/>
            <person name="Fukushima Y."/>
            <person name="Yoshida Y."/>
            <person name="Usama R."/>
            <person name="Takai K."/>
            <person name="Minegishi H."/>
        </authorList>
    </citation>
    <scope>NUCLEOTIDE SEQUENCE [LARGE SCALE GENOMIC DNA]</scope>
    <source>
        <strain evidence="9 10">MD130-1</strain>
    </source>
</reference>
<feature type="transmembrane region" description="Helical" evidence="7">
    <location>
        <begin position="292"/>
        <end position="311"/>
    </location>
</feature>
<dbReference type="Proteomes" id="UP000304382">
    <property type="component" value="Unassembled WGS sequence"/>
</dbReference>
<dbReference type="PROSITE" id="PS50928">
    <property type="entry name" value="ABC_TM1"/>
    <property type="match status" value="1"/>
</dbReference>
<proteinExistence type="inferred from homology"/>
<organism evidence="9 10">
    <name type="scientific">Haloarcula mannanilytica</name>
    <dbReference type="NCBI Taxonomy" id="2509225"/>
    <lineage>
        <taxon>Archaea</taxon>
        <taxon>Methanobacteriati</taxon>
        <taxon>Methanobacteriota</taxon>
        <taxon>Stenosarchaea group</taxon>
        <taxon>Halobacteria</taxon>
        <taxon>Halobacteriales</taxon>
        <taxon>Haloarculaceae</taxon>
        <taxon>Haloarcula</taxon>
    </lineage>
</organism>
<dbReference type="Gene3D" id="1.10.3720.10">
    <property type="entry name" value="MetI-like"/>
    <property type="match status" value="1"/>
</dbReference>
<feature type="transmembrane region" description="Helical" evidence="7">
    <location>
        <begin position="231"/>
        <end position="250"/>
    </location>
</feature>
<evidence type="ECO:0000256" key="1">
    <source>
        <dbReference type="ARBA" id="ARBA00004651"/>
    </source>
</evidence>
<evidence type="ECO:0000256" key="2">
    <source>
        <dbReference type="ARBA" id="ARBA00022448"/>
    </source>
</evidence>
<evidence type="ECO:0000256" key="7">
    <source>
        <dbReference type="RuleBase" id="RU363032"/>
    </source>
</evidence>
<feature type="transmembrane region" description="Helical" evidence="7">
    <location>
        <begin position="98"/>
        <end position="120"/>
    </location>
</feature>
<keyword evidence="10" id="KW-1185">Reference proteome</keyword>
<protein>
    <submittedName>
        <fullName evidence="9">ABC transporter permease</fullName>
    </submittedName>
</protein>
<evidence type="ECO:0000259" key="8">
    <source>
        <dbReference type="PROSITE" id="PS50928"/>
    </source>
</evidence>
<keyword evidence="3" id="KW-1003">Cell membrane</keyword>
<dbReference type="CDD" id="cd06261">
    <property type="entry name" value="TM_PBP2"/>
    <property type="match status" value="1"/>
</dbReference>
<evidence type="ECO:0000313" key="10">
    <source>
        <dbReference type="Proteomes" id="UP000304382"/>
    </source>
</evidence>
<name>A0A4C2EJ51_9EURY</name>
<evidence type="ECO:0000256" key="6">
    <source>
        <dbReference type="ARBA" id="ARBA00023136"/>
    </source>
</evidence>
<sequence length="322" mass="35647">MASESEEQSIELPDEGSTGTRSLFDNLSLQRQESIEGWLFVAPKLAIGLFVLGFPLVFGIYLSFTSSSLLNLPGEFVGLENYRWLINYGVWWTAVRNVLLIGAVKIPTNIIFSFTAALLLREKLRGSTLYRIAFIIPVAGPPVIWGIIWRLMLFPNEGGIVNSMLLALGVIGEYIPFLSSQSLAIPSVIMSVIWSFGLSMLIYMAALSGLPSSVMESAAMDGANKYQRIRYIIWPLMKPTTLFLVVIQLVMVTRLGFATVFVMTQGGPLNASMVPSYLVYELAFTYNEFGRASTVAIGMFLVTAILALVLYKPLQGNTEYYQ</sequence>